<feature type="signal peptide" evidence="1">
    <location>
        <begin position="1"/>
        <end position="32"/>
    </location>
</feature>
<gene>
    <name evidence="3" type="ORF">KCX82_09955</name>
</gene>
<feature type="domain" description="GerMN" evidence="2">
    <location>
        <begin position="87"/>
        <end position="172"/>
    </location>
</feature>
<dbReference type="AlphaFoldDB" id="A0A8J7VZV1"/>
<dbReference type="RefSeq" id="WP_227018320.1">
    <property type="nucleotide sequence ID" value="NZ_JAGSND010000005.1"/>
</dbReference>
<evidence type="ECO:0000313" key="4">
    <source>
        <dbReference type="Proteomes" id="UP000675664"/>
    </source>
</evidence>
<evidence type="ECO:0000313" key="3">
    <source>
        <dbReference type="EMBL" id="MBR0598197.1"/>
    </source>
</evidence>
<keyword evidence="4" id="KW-1185">Reference proteome</keyword>
<dbReference type="EMBL" id="JAGSND010000005">
    <property type="protein sequence ID" value="MBR0598197.1"/>
    <property type="molecule type" value="Genomic_DNA"/>
</dbReference>
<reference evidence="3" key="2">
    <citation type="submission" date="2021-04" db="EMBL/GenBank/DDBJ databases">
        <authorList>
            <person name="Liu J."/>
        </authorList>
    </citation>
    <scope>NUCLEOTIDE SEQUENCE</scope>
    <source>
        <strain evidence="3">BAD-6</strain>
    </source>
</reference>
<accession>A0A8J7VZV1</accession>
<dbReference type="InterPro" id="IPR019606">
    <property type="entry name" value="GerMN"/>
</dbReference>
<protein>
    <submittedName>
        <fullName evidence="3">GerMN domain-containing protein</fullName>
    </submittedName>
</protein>
<sequence length="188" mass="20531">MRTNRNNNEKKNNKFLIIILCCLLVFSAIGLAGCGGDTGKGTEDDTQEVAVTLYYANADYVSSGDESLEKLMPYETTVTVDPSEQGYLASLEALKEVPGEEYDTTITKDISFKEVSVEGDTAYVDLDSSGLNGGSLSETFFISQIVDTLTKSFDEIKQVQFLVNGETVESLMGHLDAAQPFTKDLFTE</sequence>
<dbReference type="SMART" id="SM00909">
    <property type="entry name" value="Germane"/>
    <property type="match status" value="1"/>
</dbReference>
<evidence type="ECO:0000256" key="1">
    <source>
        <dbReference type="SAM" id="SignalP"/>
    </source>
</evidence>
<name>A0A8J7VZV1_9FIRM</name>
<feature type="chain" id="PRO_5039279135" evidence="1">
    <location>
        <begin position="33"/>
        <end position="188"/>
    </location>
</feature>
<dbReference type="PROSITE" id="PS51257">
    <property type="entry name" value="PROKAR_LIPOPROTEIN"/>
    <property type="match status" value="1"/>
</dbReference>
<keyword evidence="1" id="KW-0732">Signal</keyword>
<dbReference type="Proteomes" id="UP000675664">
    <property type="component" value="Unassembled WGS sequence"/>
</dbReference>
<organism evidence="3 4">
    <name type="scientific">Sinanaerobacter chloroacetimidivorans</name>
    <dbReference type="NCBI Taxonomy" id="2818044"/>
    <lineage>
        <taxon>Bacteria</taxon>
        <taxon>Bacillati</taxon>
        <taxon>Bacillota</taxon>
        <taxon>Clostridia</taxon>
        <taxon>Peptostreptococcales</taxon>
        <taxon>Anaerovoracaceae</taxon>
        <taxon>Sinanaerobacter</taxon>
    </lineage>
</organism>
<proteinExistence type="predicted"/>
<dbReference type="Pfam" id="PF10646">
    <property type="entry name" value="Germane"/>
    <property type="match status" value="1"/>
</dbReference>
<comment type="caution">
    <text evidence="3">The sequence shown here is derived from an EMBL/GenBank/DDBJ whole genome shotgun (WGS) entry which is preliminary data.</text>
</comment>
<reference evidence="3" key="1">
    <citation type="submission" date="2021-04" db="EMBL/GenBank/DDBJ databases">
        <title>Sinoanaerobacter chloroacetimidivorans sp. nov., an obligate anaerobic bacterium isolated from anaerobic sludge.</title>
        <authorList>
            <person name="Bao Y."/>
        </authorList>
    </citation>
    <scope>NUCLEOTIDE SEQUENCE</scope>
    <source>
        <strain evidence="3">BAD-6</strain>
    </source>
</reference>
<evidence type="ECO:0000259" key="2">
    <source>
        <dbReference type="SMART" id="SM00909"/>
    </source>
</evidence>